<evidence type="ECO:0000313" key="16">
    <source>
        <dbReference type="Proteomes" id="UP000054937"/>
    </source>
</evidence>
<comment type="subcellular location">
    <subcellularLocation>
        <location evidence="1">Endoplasmic reticulum membrane</location>
        <topology evidence="1">Multi-pass membrane protein</topology>
    </subcellularLocation>
</comment>
<keyword evidence="13" id="KW-0472">Membrane</keyword>
<gene>
    <name evidence="15" type="ORF">PPERSA_07759</name>
</gene>
<keyword evidence="9" id="KW-0319">Glycerol metabolism</keyword>
<reference evidence="15 16" key="1">
    <citation type="journal article" date="2015" name="Sci. Rep.">
        <title>Genome of the facultative scuticociliatosis pathogen Pseudocohnilembus persalinus provides insight into its virulence through horizontal gene transfer.</title>
        <authorList>
            <person name="Xiong J."/>
            <person name="Wang G."/>
            <person name="Cheng J."/>
            <person name="Tian M."/>
            <person name="Pan X."/>
            <person name="Warren A."/>
            <person name="Jiang C."/>
            <person name="Yuan D."/>
            <person name="Miao W."/>
        </authorList>
    </citation>
    <scope>NUCLEOTIDE SEQUENCE [LARGE SCALE GENOMIC DNA]</scope>
    <source>
        <strain evidence="15">36N120E</strain>
    </source>
</reference>
<evidence type="ECO:0000256" key="7">
    <source>
        <dbReference type="ARBA" id="ARBA00022679"/>
    </source>
</evidence>
<dbReference type="OrthoDB" id="264532at2759"/>
<dbReference type="GO" id="GO:0006071">
    <property type="term" value="P:glycerol metabolic process"/>
    <property type="evidence" value="ECO:0007669"/>
    <property type="project" value="UniProtKB-KW"/>
</dbReference>
<name>A0A0V0R9X3_PSEPJ</name>
<protein>
    <recommendedName>
        <fullName evidence="5">diacylglycerol O-acyltransferase</fullName>
        <ecNumber evidence="5">2.3.1.20</ecNumber>
    </recommendedName>
</protein>
<dbReference type="InParanoid" id="A0A0V0R9X3"/>
<comment type="similarity">
    <text evidence="4">Belongs to the diacylglycerol acyltransferase family.</text>
</comment>
<sequence length="244" mass="28420">MESVSEYCTKTEFILKVIGAKHLYYYFRNWTCIKEEELQEKNCLLLGHPHGVFNLGFVMNNHEYYPSVKCCASRVLLSIPISGLIFKLLGAKDVSAKNIKNMCEKGENFGLIPGGFEEATLNTTKENRLYLKKRKGFMKYALKYGYKIYPSFVFGENQLYNCVEMSLNKYKLPGVIAYSRNLIFPDHTKELHTVIGKPFIVPKIENPTTEEVNKYHEQYIQFVVDLYDRHKEKYGEGKKELVIY</sequence>
<keyword evidence="14" id="KW-0012">Acyltransferase</keyword>
<accession>A0A0V0R9X3</accession>
<evidence type="ECO:0000256" key="9">
    <source>
        <dbReference type="ARBA" id="ARBA00022798"/>
    </source>
</evidence>
<keyword evidence="12" id="KW-0443">Lipid metabolism</keyword>
<dbReference type="EC" id="2.3.1.20" evidence="5"/>
<evidence type="ECO:0000256" key="3">
    <source>
        <dbReference type="ARBA" id="ARBA00005189"/>
    </source>
</evidence>
<keyword evidence="7" id="KW-0808">Transferase</keyword>
<dbReference type="CDD" id="cd07987">
    <property type="entry name" value="LPLAT_MGAT-like"/>
    <property type="match status" value="1"/>
</dbReference>
<evidence type="ECO:0000256" key="10">
    <source>
        <dbReference type="ARBA" id="ARBA00022824"/>
    </source>
</evidence>
<evidence type="ECO:0000256" key="12">
    <source>
        <dbReference type="ARBA" id="ARBA00023098"/>
    </source>
</evidence>
<evidence type="ECO:0000256" key="5">
    <source>
        <dbReference type="ARBA" id="ARBA00013244"/>
    </source>
</evidence>
<dbReference type="OMA" id="RMVHIYP"/>
<dbReference type="Proteomes" id="UP000054937">
    <property type="component" value="Unassembled WGS sequence"/>
</dbReference>
<evidence type="ECO:0000256" key="4">
    <source>
        <dbReference type="ARBA" id="ARBA00005420"/>
    </source>
</evidence>
<proteinExistence type="inferred from homology"/>
<evidence type="ECO:0000256" key="8">
    <source>
        <dbReference type="ARBA" id="ARBA00022692"/>
    </source>
</evidence>
<keyword evidence="10" id="KW-0256">Endoplasmic reticulum</keyword>
<evidence type="ECO:0000256" key="14">
    <source>
        <dbReference type="ARBA" id="ARBA00023315"/>
    </source>
</evidence>
<dbReference type="GO" id="GO:0004144">
    <property type="term" value="F:diacylglycerol O-acyltransferase activity"/>
    <property type="evidence" value="ECO:0007669"/>
    <property type="project" value="UniProtKB-EC"/>
</dbReference>
<evidence type="ECO:0000256" key="1">
    <source>
        <dbReference type="ARBA" id="ARBA00004477"/>
    </source>
</evidence>
<comment type="pathway">
    <text evidence="3">Lipid metabolism.</text>
</comment>
<comment type="caution">
    <text evidence="15">The sequence shown here is derived from an EMBL/GenBank/DDBJ whole genome shotgun (WGS) entry which is preliminary data.</text>
</comment>
<keyword evidence="11" id="KW-1133">Transmembrane helix</keyword>
<dbReference type="AlphaFoldDB" id="A0A0V0R9X3"/>
<keyword evidence="6" id="KW-0444">Lipid biosynthesis</keyword>
<dbReference type="GO" id="GO:0019432">
    <property type="term" value="P:triglyceride biosynthetic process"/>
    <property type="evidence" value="ECO:0007669"/>
    <property type="project" value="TreeGrafter"/>
</dbReference>
<organism evidence="15 16">
    <name type="scientific">Pseudocohnilembus persalinus</name>
    <name type="common">Ciliate</name>
    <dbReference type="NCBI Taxonomy" id="266149"/>
    <lineage>
        <taxon>Eukaryota</taxon>
        <taxon>Sar</taxon>
        <taxon>Alveolata</taxon>
        <taxon>Ciliophora</taxon>
        <taxon>Intramacronucleata</taxon>
        <taxon>Oligohymenophorea</taxon>
        <taxon>Scuticociliatia</taxon>
        <taxon>Philasterida</taxon>
        <taxon>Pseudocohnilembidae</taxon>
        <taxon>Pseudocohnilembus</taxon>
    </lineage>
</organism>
<evidence type="ECO:0000313" key="15">
    <source>
        <dbReference type="EMBL" id="KRX11234.1"/>
    </source>
</evidence>
<evidence type="ECO:0000256" key="6">
    <source>
        <dbReference type="ARBA" id="ARBA00022516"/>
    </source>
</evidence>
<evidence type="ECO:0000256" key="2">
    <source>
        <dbReference type="ARBA" id="ARBA00004771"/>
    </source>
</evidence>
<keyword evidence="8" id="KW-0812">Transmembrane</keyword>
<dbReference type="PANTHER" id="PTHR12317:SF0">
    <property type="entry name" value="ACYLTRANSFERASE"/>
    <property type="match status" value="1"/>
</dbReference>
<keyword evidence="16" id="KW-1185">Reference proteome</keyword>
<dbReference type="InterPro" id="IPR007130">
    <property type="entry name" value="DAGAT"/>
</dbReference>
<evidence type="ECO:0000256" key="11">
    <source>
        <dbReference type="ARBA" id="ARBA00022989"/>
    </source>
</evidence>
<dbReference type="PANTHER" id="PTHR12317">
    <property type="entry name" value="DIACYLGLYCEROL O-ACYLTRANSFERASE"/>
    <property type="match status" value="1"/>
</dbReference>
<dbReference type="Pfam" id="PF03982">
    <property type="entry name" value="DAGAT"/>
    <property type="match status" value="1"/>
</dbReference>
<dbReference type="GO" id="GO:0005789">
    <property type="term" value="C:endoplasmic reticulum membrane"/>
    <property type="evidence" value="ECO:0007669"/>
    <property type="project" value="UniProtKB-SubCell"/>
</dbReference>
<dbReference type="EMBL" id="LDAU01000003">
    <property type="protein sequence ID" value="KRX11234.1"/>
    <property type="molecule type" value="Genomic_DNA"/>
</dbReference>
<comment type="pathway">
    <text evidence="2">Glycerolipid metabolism; triacylglycerol biosynthesis.</text>
</comment>
<evidence type="ECO:0000256" key="13">
    <source>
        <dbReference type="ARBA" id="ARBA00023136"/>
    </source>
</evidence>